<protein>
    <submittedName>
        <fullName evidence="2">CGNR zinc finger domain-containing protein</fullName>
    </submittedName>
</protein>
<dbReference type="InterPro" id="IPR021005">
    <property type="entry name" value="Znf_CGNR"/>
</dbReference>
<dbReference type="Gene3D" id="1.10.3300.10">
    <property type="entry name" value="Jann2411-like domain"/>
    <property type="match status" value="1"/>
</dbReference>
<proteinExistence type="predicted"/>
<evidence type="ECO:0000259" key="1">
    <source>
        <dbReference type="Pfam" id="PF11706"/>
    </source>
</evidence>
<dbReference type="SUPFAM" id="SSF160904">
    <property type="entry name" value="Jann2411-like"/>
    <property type="match status" value="1"/>
</dbReference>
<evidence type="ECO:0000313" key="3">
    <source>
        <dbReference type="Proteomes" id="UP001500630"/>
    </source>
</evidence>
<accession>A0ABP6VLE7</accession>
<dbReference type="Pfam" id="PF11706">
    <property type="entry name" value="zf-CGNR"/>
    <property type="match status" value="1"/>
</dbReference>
<dbReference type="Pfam" id="PF07336">
    <property type="entry name" value="ABATE"/>
    <property type="match status" value="1"/>
</dbReference>
<dbReference type="PANTHER" id="PTHR35525">
    <property type="entry name" value="BLL6575 PROTEIN"/>
    <property type="match status" value="1"/>
</dbReference>
<organism evidence="2 3">
    <name type="scientific">Nonomuraea rosea</name>
    <dbReference type="NCBI Taxonomy" id="638574"/>
    <lineage>
        <taxon>Bacteria</taxon>
        <taxon>Bacillati</taxon>
        <taxon>Actinomycetota</taxon>
        <taxon>Actinomycetes</taxon>
        <taxon>Streptosporangiales</taxon>
        <taxon>Streptosporangiaceae</taxon>
        <taxon>Nonomuraea</taxon>
    </lineage>
</organism>
<sequence>MELLTGEPLALDLVNTRARTPSGAEYDVLATPGTFQPWLVKQSGRLGAPGRPLTARDLAALRELRGHVETALDAVRQAVPAPPEALAALNEALRVAPPYAYLEARGAVLVGGTRRDGSDLERLLTQLAEAALALLTDPGVGKVRQCEAPQCRTLFLPAHPRRRWCSPELCGNRIRVARYYQRHKPTA</sequence>
<gene>
    <name evidence="2" type="ORF">GCM10022419_014600</name>
</gene>
<dbReference type="EMBL" id="BAABDQ010000002">
    <property type="protein sequence ID" value="GAA3535958.1"/>
    <property type="molecule type" value="Genomic_DNA"/>
</dbReference>
<name>A0ABP6VLE7_9ACTN</name>
<dbReference type="InterPro" id="IPR023286">
    <property type="entry name" value="ABATE_dom_sf"/>
</dbReference>
<feature type="domain" description="Zinc finger CGNR" evidence="1">
    <location>
        <begin position="143"/>
        <end position="183"/>
    </location>
</feature>
<evidence type="ECO:0000313" key="2">
    <source>
        <dbReference type="EMBL" id="GAA3535958.1"/>
    </source>
</evidence>
<keyword evidence="3" id="KW-1185">Reference proteome</keyword>
<dbReference type="InterPro" id="IPR010852">
    <property type="entry name" value="ABATE"/>
</dbReference>
<dbReference type="RefSeq" id="WP_345559803.1">
    <property type="nucleotide sequence ID" value="NZ_BAABDQ010000002.1"/>
</dbReference>
<reference evidence="3" key="1">
    <citation type="journal article" date="2019" name="Int. J. Syst. Evol. Microbiol.">
        <title>The Global Catalogue of Microorganisms (GCM) 10K type strain sequencing project: providing services to taxonomists for standard genome sequencing and annotation.</title>
        <authorList>
            <consortium name="The Broad Institute Genomics Platform"/>
            <consortium name="The Broad Institute Genome Sequencing Center for Infectious Disease"/>
            <person name="Wu L."/>
            <person name="Ma J."/>
        </authorList>
    </citation>
    <scope>NUCLEOTIDE SEQUENCE [LARGE SCALE GENOMIC DNA]</scope>
    <source>
        <strain evidence="3">JCM 17326</strain>
    </source>
</reference>
<dbReference type="PANTHER" id="PTHR35525:SF3">
    <property type="entry name" value="BLL6575 PROTEIN"/>
    <property type="match status" value="1"/>
</dbReference>
<comment type="caution">
    <text evidence="2">The sequence shown here is derived from an EMBL/GenBank/DDBJ whole genome shotgun (WGS) entry which is preliminary data.</text>
</comment>
<dbReference type="Proteomes" id="UP001500630">
    <property type="component" value="Unassembled WGS sequence"/>
</dbReference>